<sequence length="436" mass="47609">MGLNLDRVVTGSGSTPLDQLVQQLWQGQVDTGEVRVVIDPAPNPNWQEQESYWVLPGIAHARILVPRADRRVTAGSLLQYSALRPWKANVVRNGLGYVAHTGVRPGLHRLSVQALVGREGPPVASRLPIAEVQGQLQALQNSVDQHVQLHASIGIRTGDNRKPTLQLIDSLGRPAGYAKVAWNESSRQFITTETAVLQEIGNSSAAMRAPGLLCSGELHGFPYLVTAPLPPDVRAVRRGVEPPTSREFYSLCPVVRMDHVATSIHFQQLCKRLSAPVSAGDLELLGVANHLAGVLRERNPRMPIAERWHGDLVPWNTARDTAGVLWCWDWESSERDAVAGLDAVHWAFSVRRESGMGASTENLSASILEAGQHLHAAGLRTDSWADLAAIYALVMTERAWALARENGGWVRSWISPKELMDLMHAAEGKLTAPLLG</sequence>
<dbReference type="AlphaFoldDB" id="A0A0M3UFK9"/>
<dbReference type="Proteomes" id="UP000062833">
    <property type="component" value="Chromosome"/>
</dbReference>
<evidence type="ECO:0000313" key="2">
    <source>
        <dbReference type="Proteomes" id="UP000062833"/>
    </source>
</evidence>
<dbReference type="OrthoDB" id="8479674at2"/>
<dbReference type="KEGG" id="aaq:AOC05_02830"/>
<organism evidence="1 2">
    <name type="scientific">Arthrobacter alpinus</name>
    <dbReference type="NCBI Taxonomy" id="656366"/>
    <lineage>
        <taxon>Bacteria</taxon>
        <taxon>Bacillati</taxon>
        <taxon>Actinomycetota</taxon>
        <taxon>Actinomycetes</taxon>
        <taxon>Micrococcales</taxon>
        <taxon>Micrococcaceae</taxon>
        <taxon>Arthrobacter</taxon>
    </lineage>
</organism>
<accession>A0A0M3UFK9</accession>
<evidence type="ECO:0008006" key="3">
    <source>
        <dbReference type="Google" id="ProtNLM"/>
    </source>
</evidence>
<proteinExistence type="predicted"/>
<gene>
    <name evidence="1" type="ORF">AOC05_02830</name>
</gene>
<dbReference type="RefSeq" id="WP_062005519.1">
    <property type="nucleotide sequence ID" value="NZ_CP012677.1"/>
</dbReference>
<dbReference type="EMBL" id="CP012677">
    <property type="protein sequence ID" value="ALE91525.1"/>
    <property type="molecule type" value="Genomic_DNA"/>
</dbReference>
<name>A0A0M3UFK9_9MICC</name>
<reference evidence="2" key="1">
    <citation type="submission" date="2015-09" db="EMBL/GenBank/DDBJ databases">
        <title>Complete genome of Arthrobacter alpinus strain R3.8.</title>
        <authorList>
            <person name="See-Too W.S."/>
            <person name="Chan K.G."/>
        </authorList>
    </citation>
    <scope>NUCLEOTIDE SEQUENCE [LARGE SCALE GENOMIC DNA]</scope>
    <source>
        <strain evidence="2">R3.8</strain>
    </source>
</reference>
<keyword evidence="2" id="KW-1185">Reference proteome</keyword>
<evidence type="ECO:0000313" key="1">
    <source>
        <dbReference type="EMBL" id="ALE91525.1"/>
    </source>
</evidence>
<protein>
    <recommendedName>
        <fullName evidence="3">Aminoglycoside phosphotransferase domain-containing protein</fullName>
    </recommendedName>
</protein>
<dbReference type="PATRIC" id="fig|656366.3.peg.627"/>